<organism evidence="1 2">
    <name type="scientific">Eleutherodactylus coqui</name>
    <name type="common">Puerto Rican coqui</name>
    <dbReference type="NCBI Taxonomy" id="57060"/>
    <lineage>
        <taxon>Eukaryota</taxon>
        <taxon>Metazoa</taxon>
        <taxon>Chordata</taxon>
        <taxon>Craniata</taxon>
        <taxon>Vertebrata</taxon>
        <taxon>Euteleostomi</taxon>
        <taxon>Amphibia</taxon>
        <taxon>Batrachia</taxon>
        <taxon>Anura</taxon>
        <taxon>Neobatrachia</taxon>
        <taxon>Hyloidea</taxon>
        <taxon>Eleutherodactylidae</taxon>
        <taxon>Eleutherodactylinae</taxon>
        <taxon>Eleutherodactylus</taxon>
        <taxon>Eleutherodactylus</taxon>
    </lineage>
</organism>
<protein>
    <submittedName>
        <fullName evidence="1">Uncharacterized protein</fullName>
    </submittedName>
</protein>
<dbReference type="AlphaFoldDB" id="A0A8J6F5L2"/>
<proteinExistence type="predicted"/>
<comment type="caution">
    <text evidence="1">The sequence shown here is derived from an EMBL/GenBank/DDBJ whole genome shotgun (WGS) entry which is preliminary data.</text>
</comment>
<evidence type="ECO:0000313" key="1">
    <source>
        <dbReference type="EMBL" id="KAG9480554.1"/>
    </source>
</evidence>
<gene>
    <name evidence="1" type="ORF">GDO78_012169</name>
</gene>
<keyword evidence="2" id="KW-1185">Reference proteome</keyword>
<reference evidence="1" key="1">
    <citation type="thesis" date="2020" institute="ProQuest LLC" country="789 East Eisenhower Parkway, Ann Arbor, MI, USA">
        <title>Comparative Genomics and Chromosome Evolution.</title>
        <authorList>
            <person name="Mudd A.B."/>
        </authorList>
    </citation>
    <scope>NUCLEOTIDE SEQUENCE</scope>
    <source>
        <strain evidence="1">HN-11 Male</strain>
        <tissue evidence="1">Kidney and liver</tissue>
    </source>
</reference>
<sequence length="72" mass="8263">MRTGDKERHSLSVYPSIYAEDQGKEFGSCNHSLYQKAYLFCHIRGIFFLQKRSGKLSTCSSGEKKGRWSKTP</sequence>
<dbReference type="Proteomes" id="UP000770717">
    <property type="component" value="Unassembled WGS sequence"/>
</dbReference>
<name>A0A8J6F5L2_ELECQ</name>
<accession>A0A8J6F5L2</accession>
<evidence type="ECO:0000313" key="2">
    <source>
        <dbReference type="Proteomes" id="UP000770717"/>
    </source>
</evidence>
<dbReference type="EMBL" id="WNTK01000007">
    <property type="protein sequence ID" value="KAG9480554.1"/>
    <property type="molecule type" value="Genomic_DNA"/>
</dbReference>